<evidence type="ECO:0000313" key="8">
    <source>
        <dbReference type="Proteomes" id="UP000053259"/>
    </source>
</evidence>
<dbReference type="Pfam" id="PF04479">
    <property type="entry name" value="RTA1"/>
    <property type="match status" value="1"/>
</dbReference>
<dbReference type="PANTHER" id="PTHR31465">
    <property type="entry name" value="PROTEIN RTA1-RELATED"/>
    <property type="match status" value="1"/>
</dbReference>
<evidence type="ECO:0000256" key="2">
    <source>
        <dbReference type="ARBA" id="ARBA00022692"/>
    </source>
</evidence>
<evidence type="ECO:0008006" key="9">
    <source>
        <dbReference type="Google" id="ProtNLM"/>
    </source>
</evidence>
<feature type="compositionally biased region" description="Basic residues" evidence="5">
    <location>
        <begin position="287"/>
        <end position="296"/>
    </location>
</feature>
<protein>
    <recommendedName>
        <fullName evidence="9">RTA1 domain-containing protein</fullName>
    </recommendedName>
</protein>
<comment type="subcellular location">
    <subcellularLocation>
        <location evidence="1">Membrane</location>
        <topology evidence="1">Multi-pass membrane protein</topology>
    </subcellularLocation>
</comment>
<feature type="transmembrane region" description="Helical" evidence="6">
    <location>
        <begin position="201"/>
        <end position="221"/>
    </location>
</feature>
<keyword evidence="3 6" id="KW-1133">Transmembrane helix</keyword>
<dbReference type="Proteomes" id="UP000053259">
    <property type="component" value="Unassembled WGS sequence"/>
</dbReference>
<evidence type="ECO:0000313" key="7">
    <source>
        <dbReference type="EMBL" id="KIW08658.1"/>
    </source>
</evidence>
<reference evidence="7 8" key="1">
    <citation type="submission" date="2015-01" db="EMBL/GenBank/DDBJ databases">
        <title>The Genome Sequence of Ochroconis gallopava CBS43764.</title>
        <authorList>
            <consortium name="The Broad Institute Genomics Platform"/>
            <person name="Cuomo C."/>
            <person name="de Hoog S."/>
            <person name="Gorbushina A."/>
            <person name="Stielow B."/>
            <person name="Teixiera M."/>
            <person name="Abouelleil A."/>
            <person name="Chapman S.B."/>
            <person name="Priest M."/>
            <person name="Young S.K."/>
            <person name="Wortman J."/>
            <person name="Nusbaum C."/>
            <person name="Birren B."/>
        </authorList>
    </citation>
    <scope>NUCLEOTIDE SEQUENCE [LARGE SCALE GENOMIC DNA]</scope>
    <source>
        <strain evidence="7 8">CBS 43764</strain>
    </source>
</reference>
<evidence type="ECO:0000256" key="3">
    <source>
        <dbReference type="ARBA" id="ARBA00022989"/>
    </source>
</evidence>
<evidence type="ECO:0000256" key="4">
    <source>
        <dbReference type="ARBA" id="ARBA00023136"/>
    </source>
</evidence>
<feature type="compositionally biased region" description="Polar residues" evidence="5">
    <location>
        <begin position="302"/>
        <end position="312"/>
    </location>
</feature>
<organism evidence="7 8">
    <name type="scientific">Verruconis gallopava</name>
    <dbReference type="NCBI Taxonomy" id="253628"/>
    <lineage>
        <taxon>Eukaryota</taxon>
        <taxon>Fungi</taxon>
        <taxon>Dikarya</taxon>
        <taxon>Ascomycota</taxon>
        <taxon>Pezizomycotina</taxon>
        <taxon>Dothideomycetes</taxon>
        <taxon>Pleosporomycetidae</taxon>
        <taxon>Venturiales</taxon>
        <taxon>Sympoventuriaceae</taxon>
        <taxon>Verruconis</taxon>
    </lineage>
</organism>
<dbReference type="InterPro" id="IPR007568">
    <property type="entry name" value="RTA1"/>
</dbReference>
<dbReference type="GO" id="GO:0016020">
    <property type="term" value="C:membrane"/>
    <property type="evidence" value="ECO:0007669"/>
    <property type="project" value="UniProtKB-SubCell"/>
</dbReference>
<dbReference type="VEuPathDB" id="FungiDB:PV09_00612"/>
<name>A0A0D2APN8_9PEZI</name>
<gene>
    <name evidence="7" type="ORF">PV09_00612</name>
</gene>
<accession>A0A0D2APN8</accession>
<dbReference type="InParanoid" id="A0A0D2APN8"/>
<feature type="region of interest" description="Disordered" evidence="5">
    <location>
        <begin position="281"/>
        <end position="335"/>
    </location>
</feature>
<evidence type="ECO:0000256" key="5">
    <source>
        <dbReference type="SAM" id="MobiDB-lite"/>
    </source>
</evidence>
<feature type="transmembrane region" description="Helical" evidence="6">
    <location>
        <begin position="77"/>
        <end position="101"/>
    </location>
</feature>
<dbReference type="EMBL" id="KN847530">
    <property type="protein sequence ID" value="KIW08658.1"/>
    <property type="molecule type" value="Genomic_DNA"/>
</dbReference>
<keyword evidence="4 6" id="KW-0472">Membrane</keyword>
<dbReference type="OrthoDB" id="5384040at2759"/>
<keyword evidence="8" id="KW-1185">Reference proteome</keyword>
<feature type="transmembrane region" description="Helical" evidence="6">
    <location>
        <begin position="160"/>
        <end position="180"/>
    </location>
</feature>
<feature type="transmembrane region" description="Helical" evidence="6">
    <location>
        <begin position="20"/>
        <end position="40"/>
    </location>
</feature>
<feature type="transmembrane region" description="Helical" evidence="6">
    <location>
        <begin position="47"/>
        <end position="65"/>
    </location>
</feature>
<dbReference type="HOGENOM" id="CLU_033465_3_0_1"/>
<dbReference type="AlphaFoldDB" id="A0A0D2APN8"/>
<keyword evidence="2 6" id="KW-0812">Transmembrane</keyword>
<proteinExistence type="predicted"/>
<feature type="transmembrane region" description="Helical" evidence="6">
    <location>
        <begin position="122"/>
        <end position="140"/>
    </location>
</feature>
<sequence length="335" mass="37895">MPQCLPKDDPNRVWPFCPSVVPSALFAVLFGILTVAHFVQAIVHRKMYCWVIVVASLWQTATYALREYSVYNQKNVGVYSLWFVMILVGPLWINAFVYMVVARLVWCFMPNKRLGGVRAWRFGTIFVLLDILAFLVQVAGASMASGNNLTYDQIMRGLHIYMGGVGLQQFFILAFTGLLIRFQLRYKRENPHPTSAAPMRLLYVLYAVLTLITVRIIFRLVEYSSGYESGIPTHEAYTFVLESLPMFVAVLLLNLVHPGRVMPGKENNIPSKKVRKQMVEEGLLPGRRGKGSRKSLRGSSSDTELAWSQTRPMPSASHHVPESGVVDSYESYRHA</sequence>
<dbReference type="GeneID" id="27308585"/>
<evidence type="ECO:0000256" key="1">
    <source>
        <dbReference type="ARBA" id="ARBA00004141"/>
    </source>
</evidence>
<evidence type="ECO:0000256" key="6">
    <source>
        <dbReference type="SAM" id="Phobius"/>
    </source>
</evidence>
<dbReference type="STRING" id="253628.A0A0D2APN8"/>
<dbReference type="PANTHER" id="PTHR31465:SF15">
    <property type="entry name" value="LIPID TRANSPORTER ATNI-RELATED"/>
    <property type="match status" value="1"/>
</dbReference>
<dbReference type="RefSeq" id="XP_016218527.1">
    <property type="nucleotide sequence ID" value="XM_016353374.1"/>
</dbReference>
<feature type="transmembrane region" description="Helical" evidence="6">
    <location>
        <begin position="236"/>
        <end position="256"/>
    </location>
</feature>